<keyword evidence="7 24" id="KW-0548">Nucleotidyltransferase</keyword>
<evidence type="ECO:0000256" key="21">
    <source>
        <dbReference type="ARBA" id="ARBA00023163"/>
    </source>
</evidence>
<evidence type="ECO:0000256" key="23">
    <source>
        <dbReference type="ARBA" id="ARBA00049244"/>
    </source>
</evidence>
<dbReference type="EC" id="2.7.7.7" evidence="24"/>
<dbReference type="InterPro" id="IPR006134">
    <property type="entry name" value="DNA-dir_DNA_pol_B_multi_dom"/>
</dbReference>
<dbReference type="InterPro" id="IPR036388">
    <property type="entry name" value="WH-like_DNA-bd_sf"/>
</dbReference>
<protein>
    <recommendedName>
        <fullName evidence="24">DNA polymerase</fullName>
        <ecNumber evidence="24">2.7.7.7</ecNumber>
    </recommendedName>
</protein>
<keyword evidence="13" id="KW-0378">Hydrolase</keyword>
<evidence type="ECO:0000256" key="26">
    <source>
        <dbReference type="SAM" id="MobiDB-lite"/>
    </source>
</evidence>
<evidence type="ECO:0000256" key="19">
    <source>
        <dbReference type="ARBA" id="ARBA00023015"/>
    </source>
</evidence>
<evidence type="ECO:0000256" key="14">
    <source>
        <dbReference type="ARBA" id="ARBA00022833"/>
    </source>
</evidence>
<evidence type="ECO:0000256" key="8">
    <source>
        <dbReference type="ARBA" id="ARBA00022705"/>
    </source>
</evidence>
<gene>
    <name evidence="28" type="ORF">U0070_023114</name>
</gene>
<dbReference type="PROSITE" id="PS50061">
    <property type="entry name" value="ETS_DOMAIN_3"/>
    <property type="match status" value="1"/>
</dbReference>
<dbReference type="EMBL" id="JBBHLL010000338">
    <property type="protein sequence ID" value="KAK7805511.1"/>
    <property type="molecule type" value="Genomic_DNA"/>
</dbReference>
<dbReference type="Gene3D" id="3.30.420.10">
    <property type="entry name" value="Ribonuclease H-like superfamily/Ribonuclease H"/>
    <property type="match status" value="1"/>
</dbReference>
<dbReference type="FunFam" id="3.30.420.10:FF:000351">
    <property type="entry name" value="DNA polymerase"/>
    <property type="match status" value="1"/>
</dbReference>
<feature type="region of interest" description="Disordered" evidence="26">
    <location>
        <begin position="1"/>
        <end position="61"/>
    </location>
</feature>
<comment type="similarity">
    <text evidence="3 25">Belongs to the ETS family.</text>
</comment>
<dbReference type="InterPro" id="IPR056435">
    <property type="entry name" value="DPOD/Z_N"/>
</dbReference>
<evidence type="ECO:0000256" key="9">
    <source>
        <dbReference type="ARBA" id="ARBA00022722"/>
    </source>
</evidence>
<evidence type="ECO:0000259" key="27">
    <source>
        <dbReference type="PROSITE" id="PS50061"/>
    </source>
</evidence>
<dbReference type="Gene3D" id="1.10.10.10">
    <property type="entry name" value="Winged helix-like DNA-binding domain superfamily/Winged helix DNA-binding domain"/>
    <property type="match status" value="1"/>
</dbReference>
<evidence type="ECO:0000256" key="11">
    <source>
        <dbReference type="ARBA" id="ARBA00022769"/>
    </source>
</evidence>
<keyword evidence="11" id="KW-0228">DNA excision</keyword>
<dbReference type="GO" id="GO:0045004">
    <property type="term" value="P:DNA replication proofreading"/>
    <property type="evidence" value="ECO:0007669"/>
    <property type="project" value="TreeGrafter"/>
</dbReference>
<dbReference type="Pfam" id="PF03104">
    <property type="entry name" value="DNA_pol_B_exo1"/>
    <property type="match status" value="1"/>
</dbReference>
<dbReference type="GO" id="GO:0043625">
    <property type="term" value="C:delta DNA polymerase complex"/>
    <property type="evidence" value="ECO:0007669"/>
    <property type="project" value="TreeGrafter"/>
</dbReference>
<keyword evidence="15" id="KW-0269">Exonuclease</keyword>
<dbReference type="PROSITE" id="PS00116">
    <property type="entry name" value="DNA_POLYMERASE_B"/>
    <property type="match status" value="1"/>
</dbReference>
<evidence type="ECO:0000256" key="18">
    <source>
        <dbReference type="ARBA" id="ARBA00023014"/>
    </source>
</evidence>
<evidence type="ECO:0000256" key="5">
    <source>
        <dbReference type="ARBA" id="ARBA00022485"/>
    </source>
</evidence>
<dbReference type="GO" id="GO:0006287">
    <property type="term" value="P:base-excision repair, gap-filling"/>
    <property type="evidence" value="ECO:0007669"/>
    <property type="project" value="TreeGrafter"/>
</dbReference>
<dbReference type="SUPFAM" id="SSF56672">
    <property type="entry name" value="DNA/RNA polymerases"/>
    <property type="match status" value="1"/>
</dbReference>
<dbReference type="PROSITE" id="PS00345">
    <property type="entry name" value="ETS_DOMAIN_1"/>
    <property type="match status" value="1"/>
</dbReference>
<keyword evidence="17 24" id="KW-0408">Iron</keyword>
<comment type="similarity">
    <text evidence="4 24">Belongs to the DNA polymerase type-B family.</text>
</comment>
<dbReference type="FunFam" id="1.10.10.10:FF:000250">
    <property type="entry name" value="transcription factor Spi-B isoform X1"/>
    <property type="match status" value="1"/>
</dbReference>
<dbReference type="InterPro" id="IPR006172">
    <property type="entry name" value="DNA-dir_DNA_pol_B"/>
</dbReference>
<evidence type="ECO:0000256" key="12">
    <source>
        <dbReference type="ARBA" id="ARBA00022771"/>
    </source>
</evidence>
<dbReference type="CDD" id="cd05777">
    <property type="entry name" value="DNA_polB_delta_exo"/>
    <property type="match status" value="1"/>
</dbReference>
<dbReference type="InterPro" id="IPR036390">
    <property type="entry name" value="WH_DNA-bd_sf"/>
</dbReference>
<dbReference type="PRINTS" id="PR00454">
    <property type="entry name" value="ETSDOMAIN"/>
</dbReference>
<dbReference type="InterPro" id="IPR050240">
    <property type="entry name" value="DNA_pol_type-B"/>
</dbReference>
<keyword evidence="18 24" id="KW-0411">Iron-sulfur</keyword>
<evidence type="ECO:0000256" key="17">
    <source>
        <dbReference type="ARBA" id="ARBA00023004"/>
    </source>
</evidence>
<keyword evidence="6 24" id="KW-0808">Transferase</keyword>
<feature type="compositionally biased region" description="Polar residues" evidence="26">
    <location>
        <begin position="1170"/>
        <end position="1179"/>
    </location>
</feature>
<dbReference type="GO" id="GO:0000166">
    <property type="term" value="F:nucleotide binding"/>
    <property type="evidence" value="ECO:0007669"/>
    <property type="project" value="InterPro"/>
</dbReference>
<dbReference type="Proteomes" id="UP001488838">
    <property type="component" value="Unassembled WGS sequence"/>
</dbReference>
<dbReference type="FunFam" id="1.10.287.690:FF:000001">
    <property type="entry name" value="DNA polymerase"/>
    <property type="match status" value="1"/>
</dbReference>
<keyword evidence="9" id="KW-0540">Nuclease</keyword>
<evidence type="ECO:0000256" key="10">
    <source>
        <dbReference type="ARBA" id="ARBA00022723"/>
    </source>
</evidence>
<dbReference type="InterPro" id="IPR043502">
    <property type="entry name" value="DNA/RNA_pol_sf"/>
</dbReference>
<feature type="region of interest" description="Disordered" evidence="26">
    <location>
        <begin position="1102"/>
        <end position="1179"/>
    </location>
</feature>
<dbReference type="InterPro" id="IPR036397">
    <property type="entry name" value="RNaseH_sf"/>
</dbReference>
<dbReference type="SUPFAM" id="SSF53098">
    <property type="entry name" value="Ribonuclease H-like"/>
    <property type="match status" value="1"/>
</dbReference>
<dbReference type="InterPro" id="IPR006133">
    <property type="entry name" value="DNA-dir_DNA_pol_B_exonuc"/>
</dbReference>
<organism evidence="28 29">
    <name type="scientific">Myodes glareolus</name>
    <name type="common">Bank vole</name>
    <name type="synonym">Clethrionomys glareolus</name>
    <dbReference type="NCBI Taxonomy" id="447135"/>
    <lineage>
        <taxon>Eukaryota</taxon>
        <taxon>Metazoa</taxon>
        <taxon>Chordata</taxon>
        <taxon>Craniata</taxon>
        <taxon>Vertebrata</taxon>
        <taxon>Euteleostomi</taxon>
        <taxon>Mammalia</taxon>
        <taxon>Eutheria</taxon>
        <taxon>Euarchontoglires</taxon>
        <taxon>Glires</taxon>
        <taxon>Rodentia</taxon>
        <taxon>Myomorpha</taxon>
        <taxon>Muroidea</taxon>
        <taxon>Cricetidae</taxon>
        <taxon>Arvicolinae</taxon>
        <taxon>Myodes</taxon>
    </lineage>
</organism>
<feature type="compositionally biased region" description="Acidic residues" evidence="26">
    <location>
        <begin position="36"/>
        <end position="50"/>
    </location>
</feature>
<sequence>MRRKQGPGPGVPPKRARGGLWDEDEPSQFENLAMLEETEDENLQEAEEELQLPPDGALDGSAVPLQGGPPKSHNSVPILRAFGVTDEGFSVCCHIHGFAPYFYTPAPPGFGAEHLSDLQRELNTAISRDQRGGKELSGPAVLAIELCSRESMFGYHGQGPSPFLRITLALPRLVAPARRLLEQGIRVPGLGAPSFAPYEANVDFEIRFMVDADIVGCNWLELPAGKYVLRAEKKATLCQLEVDVLWSDVISHPPEGQWQRIAPLRVLSFDIECAGRKGIFPEPERDPVIQICSLGLRWGEPEPFLRLALTLRPCAPILGAKVQSYEREEDLLQAWATFILAMDPDVITGYNIQNFDLPYLISRAQTLKVDHFAFLGRVTGLRSNIRDSSFQSRQVGRRESKVVSMVGRVQMDMLQVLLREYKLRSYTLNAVSFHFLGEQKEDVQHSIITDLQNGNEQTRRRLAVYCLKDAYLPLRLLERLMVLVNNVEMARVTGVPLGYLLSRGQQVKVVSQLLRQAMRQGLLMPVVKTEGDEFIRTPTGDEFVKSSVRKGLLPQILENLLSARKRAKAELAQETDPLRRQVLDGRQLALKVSANSVYGFTGAQVGKLPCLEISQSVTGFGRQMIEKTKQLVESKYTVDNGYGADAKVRVWAQPAALQGPWTAYVTGTCLLHVPRQVVYGDTDSVMCRFGVSSVAEAMSLGREAAGWVSSHFPSPIQLEFEKVYFPYLLISKKRYAGLLFSSQPDTHDRMDCKGLEAVRRDNCPLVANLVTSSLRRILVDRDPDGAVAHAKDVISDLLCNRIDISQLVITKELTRAAADYAGKQAHVELAERWGSHTAFCSWGHSALPKPHPPPSPIRRMRKRDPGSAPSLGDRVPYVIIGAAKGVAAYMKSEDPLFVLEHSLPIDTQYYLEQQLAKPLLRIFEPILGEGRAESVLLRGDHTRCKTVLTSKVGGLLAFTKRRNCCIGCRSVINHQGAVCEFCQPRESELYQKEVSHLNALEERFSRLWTQCQRCQGSLHEDVICTSRDCPIFYMRKKVRKDLEDQERLLQRFGPPGPEAWPGVALGTQTSTPRGSKGTLPDAGPAAPHVLALSQKLLSPPLGVSPSSPMVGNPKSRWLLGPPSLPRDQRVVQSRPLPEGIFEEGPRGPPLGGGGWAKSSQRLGSGESPRSGMTLSSPQQYPEGVFYDLDNCKPFSYPDSDGGPDSTWGWTEAPPASAIAPYEVFDPATTAFAHSQAVQLCYGHGLGPSAYSPVGTLDPAPSLEVPGPGLQVYPSEDFVSQTLGPLATPYPSPVLSEEEDILLDSPALEVSDSESDEALLAGTEAGARKKLRLYQFLLGLLLRGDMRECVWWVEPGAGVFQFSSKHKELLARRWGQQKGNRKRMTYQKLARALRNYAKTGEIRKVKRKLTYQFDSALLPTTRRA</sequence>
<dbReference type="Gene3D" id="3.30.342.10">
    <property type="entry name" value="DNA Polymerase, chain B, domain 1"/>
    <property type="match status" value="1"/>
</dbReference>
<dbReference type="GO" id="GO:0003887">
    <property type="term" value="F:DNA-directed DNA polymerase activity"/>
    <property type="evidence" value="ECO:0007669"/>
    <property type="project" value="UniProtKB-KW"/>
</dbReference>
<dbReference type="SMART" id="SM00486">
    <property type="entry name" value="POLBc"/>
    <property type="match status" value="1"/>
</dbReference>
<evidence type="ECO:0000256" key="16">
    <source>
        <dbReference type="ARBA" id="ARBA00022932"/>
    </source>
</evidence>
<dbReference type="GO" id="GO:0043565">
    <property type="term" value="F:sequence-specific DNA binding"/>
    <property type="evidence" value="ECO:0007669"/>
    <property type="project" value="InterPro"/>
</dbReference>
<dbReference type="GO" id="GO:0006297">
    <property type="term" value="P:nucleotide-excision repair, DNA gap filling"/>
    <property type="evidence" value="ECO:0007669"/>
    <property type="project" value="TreeGrafter"/>
</dbReference>
<evidence type="ECO:0000256" key="15">
    <source>
        <dbReference type="ARBA" id="ARBA00022839"/>
    </source>
</evidence>
<evidence type="ECO:0000256" key="25">
    <source>
        <dbReference type="RuleBase" id="RU004019"/>
    </source>
</evidence>
<keyword evidence="14 24" id="KW-0862">Zinc</keyword>
<dbReference type="GO" id="GO:0008270">
    <property type="term" value="F:zinc ion binding"/>
    <property type="evidence" value="ECO:0007669"/>
    <property type="project" value="UniProtKB-KW"/>
</dbReference>
<dbReference type="GO" id="GO:0002573">
    <property type="term" value="P:myeloid leukocyte differentiation"/>
    <property type="evidence" value="ECO:0007669"/>
    <property type="project" value="UniProtKB-ARBA"/>
</dbReference>
<reference evidence="28 29" key="1">
    <citation type="journal article" date="2023" name="bioRxiv">
        <title>Conserved and derived expression patterns and positive selection on dental genes reveal complex evolutionary context of ever-growing rodent molars.</title>
        <authorList>
            <person name="Calamari Z.T."/>
            <person name="Song A."/>
            <person name="Cohen E."/>
            <person name="Akter M."/>
            <person name="Roy R.D."/>
            <person name="Hallikas O."/>
            <person name="Christensen M.M."/>
            <person name="Li P."/>
            <person name="Marangoni P."/>
            <person name="Jernvall J."/>
            <person name="Klein O.D."/>
        </authorList>
    </citation>
    <scope>NUCLEOTIDE SEQUENCE [LARGE SCALE GENOMIC DNA]</scope>
    <source>
        <strain evidence="28">V071</strain>
    </source>
</reference>
<feature type="domain" description="ETS" evidence="27">
    <location>
        <begin position="1330"/>
        <end position="1413"/>
    </location>
</feature>
<dbReference type="PANTHER" id="PTHR10322:SF23">
    <property type="entry name" value="DNA POLYMERASE DELTA CATALYTIC SUBUNIT"/>
    <property type="match status" value="1"/>
</dbReference>
<dbReference type="Pfam" id="PF24055">
    <property type="entry name" value="POL3_N"/>
    <property type="match status" value="1"/>
</dbReference>
<keyword evidence="10 24" id="KW-0479">Metal-binding</keyword>
<keyword evidence="29" id="KW-1185">Reference proteome</keyword>
<dbReference type="InterPro" id="IPR012337">
    <property type="entry name" value="RNaseH-like_sf"/>
</dbReference>
<keyword evidence="21" id="KW-0804">Transcription</keyword>
<dbReference type="InterPro" id="IPR042087">
    <property type="entry name" value="DNA_pol_B_thumb"/>
</dbReference>
<dbReference type="Pfam" id="PF00136">
    <property type="entry name" value="DNA_pol_B"/>
    <property type="match status" value="2"/>
</dbReference>
<dbReference type="InterPro" id="IPR000418">
    <property type="entry name" value="Ets_dom"/>
</dbReference>
<evidence type="ECO:0000256" key="24">
    <source>
        <dbReference type="RuleBase" id="RU000442"/>
    </source>
</evidence>
<feature type="region of interest" description="Disordered" evidence="26">
    <location>
        <begin position="844"/>
        <end position="869"/>
    </location>
</feature>
<evidence type="ECO:0000256" key="4">
    <source>
        <dbReference type="ARBA" id="ARBA00005755"/>
    </source>
</evidence>
<keyword evidence="19" id="KW-0805">Transcription regulation</keyword>
<comment type="catalytic activity">
    <reaction evidence="23 24">
        <text>DNA(n) + a 2'-deoxyribonucleoside 5'-triphosphate = DNA(n+1) + diphosphate</text>
        <dbReference type="Rhea" id="RHEA:22508"/>
        <dbReference type="Rhea" id="RHEA-COMP:17339"/>
        <dbReference type="Rhea" id="RHEA-COMP:17340"/>
        <dbReference type="ChEBI" id="CHEBI:33019"/>
        <dbReference type="ChEBI" id="CHEBI:61560"/>
        <dbReference type="ChEBI" id="CHEBI:173112"/>
        <dbReference type="EC" id="2.7.7.7"/>
    </reaction>
</comment>
<evidence type="ECO:0000256" key="20">
    <source>
        <dbReference type="ARBA" id="ARBA00023125"/>
    </source>
</evidence>
<dbReference type="Pfam" id="PF14260">
    <property type="entry name" value="zf-C4pol"/>
    <property type="match status" value="1"/>
</dbReference>
<keyword evidence="16 24" id="KW-0239">DNA-directed DNA polymerase</keyword>
<evidence type="ECO:0000256" key="3">
    <source>
        <dbReference type="ARBA" id="ARBA00005562"/>
    </source>
</evidence>
<dbReference type="PANTHER" id="PTHR10322">
    <property type="entry name" value="DNA POLYMERASE CATALYTIC SUBUNIT"/>
    <property type="match status" value="1"/>
</dbReference>
<proteinExistence type="inferred from homology"/>
<dbReference type="InterPro" id="IPR023211">
    <property type="entry name" value="DNA_pol_palm_dom_sf"/>
</dbReference>
<evidence type="ECO:0000256" key="7">
    <source>
        <dbReference type="ARBA" id="ARBA00022695"/>
    </source>
</evidence>
<keyword evidence="20 24" id="KW-0238">DNA-binding</keyword>
<evidence type="ECO:0000256" key="2">
    <source>
        <dbReference type="ARBA" id="ARBA00004123"/>
    </source>
</evidence>
<dbReference type="GO" id="GO:0051539">
    <property type="term" value="F:4 iron, 4 sulfur cluster binding"/>
    <property type="evidence" value="ECO:0007669"/>
    <property type="project" value="UniProtKB-KW"/>
</dbReference>
<dbReference type="SMART" id="SM00413">
    <property type="entry name" value="ETS"/>
    <property type="match status" value="1"/>
</dbReference>
<keyword evidence="5 24" id="KW-0004">4Fe-4S</keyword>
<feature type="region of interest" description="Disordered" evidence="26">
    <location>
        <begin position="1050"/>
        <end position="1085"/>
    </location>
</feature>
<evidence type="ECO:0000313" key="28">
    <source>
        <dbReference type="EMBL" id="KAK7805511.1"/>
    </source>
</evidence>
<dbReference type="FunFam" id="3.30.342.10:FF:000003">
    <property type="entry name" value="DNA polymerase"/>
    <property type="match status" value="1"/>
</dbReference>
<dbReference type="PROSITE" id="PS00346">
    <property type="entry name" value="ETS_DOMAIN_2"/>
    <property type="match status" value="1"/>
</dbReference>
<dbReference type="InterPro" id="IPR017964">
    <property type="entry name" value="DNA-dir_DNA_pol_B_CS"/>
</dbReference>
<dbReference type="Gene3D" id="3.90.1600.10">
    <property type="entry name" value="Palm domain of DNA polymerase"/>
    <property type="match status" value="1"/>
</dbReference>
<dbReference type="InterPro" id="IPR025687">
    <property type="entry name" value="Znf-C4pol"/>
</dbReference>
<evidence type="ECO:0000256" key="1">
    <source>
        <dbReference type="ARBA" id="ARBA00001966"/>
    </source>
</evidence>
<dbReference type="CDD" id="cd05533">
    <property type="entry name" value="POLBc_delta"/>
    <property type="match status" value="1"/>
</dbReference>
<evidence type="ECO:0000256" key="22">
    <source>
        <dbReference type="ARBA" id="ARBA00023242"/>
    </source>
</evidence>
<dbReference type="SUPFAM" id="SSF46785">
    <property type="entry name" value="Winged helix' DNA-binding domain"/>
    <property type="match status" value="1"/>
</dbReference>
<dbReference type="GO" id="GO:0003700">
    <property type="term" value="F:DNA-binding transcription factor activity"/>
    <property type="evidence" value="ECO:0007669"/>
    <property type="project" value="InterPro"/>
</dbReference>
<dbReference type="FunFam" id="1.10.132.60:FF:000014">
    <property type="entry name" value="DNA polymerase"/>
    <property type="match status" value="1"/>
</dbReference>
<keyword evidence="22 24" id="KW-0539">Nucleus</keyword>
<comment type="cofactor">
    <cofactor evidence="1 24">
        <name>[4Fe-4S] cluster</name>
        <dbReference type="ChEBI" id="CHEBI:49883"/>
    </cofactor>
</comment>
<dbReference type="Pfam" id="PF00178">
    <property type="entry name" value="Ets"/>
    <property type="match status" value="1"/>
</dbReference>
<keyword evidence="8 24" id="KW-0235">DNA replication</keyword>
<dbReference type="GO" id="GO:0008296">
    <property type="term" value="F:3'-5'-DNA exonuclease activity"/>
    <property type="evidence" value="ECO:0007669"/>
    <property type="project" value="TreeGrafter"/>
</dbReference>
<keyword evidence="12 24" id="KW-0863">Zinc-finger</keyword>
<accession>A0AAW0HTP1</accession>
<name>A0AAW0HTP1_MYOGA</name>
<evidence type="ECO:0000256" key="6">
    <source>
        <dbReference type="ARBA" id="ARBA00022679"/>
    </source>
</evidence>
<evidence type="ECO:0000313" key="29">
    <source>
        <dbReference type="Proteomes" id="UP001488838"/>
    </source>
</evidence>
<dbReference type="Gene3D" id="1.10.287.690">
    <property type="entry name" value="Helix hairpin bin"/>
    <property type="match status" value="1"/>
</dbReference>
<evidence type="ECO:0000256" key="13">
    <source>
        <dbReference type="ARBA" id="ARBA00022801"/>
    </source>
</evidence>
<comment type="caution">
    <text evidence="28">The sequence shown here is derived from an EMBL/GenBank/DDBJ whole genome shotgun (WGS) entry which is preliminary data.</text>
</comment>
<dbReference type="Gene3D" id="1.10.132.60">
    <property type="entry name" value="DNA polymerase family B, C-terminal domain"/>
    <property type="match status" value="2"/>
</dbReference>
<comment type="subcellular location">
    <subcellularLocation>
        <location evidence="2 24">Nucleus</location>
    </subcellularLocation>
</comment>